<dbReference type="Pfam" id="PF02467">
    <property type="entry name" value="Whib"/>
    <property type="match status" value="1"/>
</dbReference>
<feature type="domain" description="4Fe-4S Wbl-type" evidence="1">
    <location>
        <begin position="34"/>
        <end position="93"/>
    </location>
</feature>
<dbReference type="Proteomes" id="UP000523079">
    <property type="component" value="Unassembled WGS sequence"/>
</dbReference>
<reference evidence="2 3" key="1">
    <citation type="submission" date="2020-07" db="EMBL/GenBank/DDBJ databases">
        <title>Sequencing the genomes of 1000 actinobacteria strains.</title>
        <authorList>
            <person name="Klenk H.-P."/>
        </authorList>
    </citation>
    <scope>NUCLEOTIDE SEQUENCE [LARGE SCALE GENOMIC DNA]</scope>
    <source>
        <strain evidence="2 3">DSM 100723</strain>
    </source>
</reference>
<evidence type="ECO:0000313" key="3">
    <source>
        <dbReference type="Proteomes" id="UP000523079"/>
    </source>
</evidence>
<proteinExistence type="predicted"/>
<dbReference type="PROSITE" id="PS51674">
    <property type="entry name" value="4FE4S_WBL"/>
    <property type="match status" value="1"/>
</dbReference>
<accession>A0A7W3P4H3</accession>
<comment type="caution">
    <text evidence="2">The sequence shown here is derived from an EMBL/GenBank/DDBJ whole genome shotgun (WGS) entry which is preliminary data.</text>
</comment>
<evidence type="ECO:0000313" key="2">
    <source>
        <dbReference type="EMBL" id="MBA8792837.1"/>
    </source>
</evidence>
<sequence length="136" mass="15554">MSEQEQQGGPMSRQRLMDLVVYEYRTLVVRRLGVTAEWRVLEWTDSAACANRLTATEDTCQHCPVAAECLAAAIASDDRAEWRGGLDREDRERLWAGMERTYREVRDLELMKLDVDRLARGPRTPAQLTKANGSQR</sequence>
<dbReference type="InterPro" id="IPR034768">
    <property type="entry name" value="4FE4S_WBL"/>
</dbReference>
<dbReference type="AlphaFoldDB" id="A0A7W3P4H3"/>
<dbReference type="RefSeq" id="WP_182558427.1">
    <property type="nucleotide sequence ID" value="NZ_JACGWT010000001.1"/>
</dbReference>
<gene>
    <name evidence="2" type="ORF">FHX74_000431</name>
</gene>
<evidence type="ECO:0000259" key="1">
    <source>
        <dbReference type="PROSITE" id="PS51674"/>
    </source>
</evidence>
<name>A0A7W3P4H3_9ACTN</name>
<keyword evidence="3" id="KW-1185">Reference proteome</keyword>
<protein>
    <recommendedName>
        <fullName evidence="1">4Fe-4S Wbl-type domain-containing protein</fullName>
    </recommendedName>
</protein>
<organism evidence="2 3">
    <name type="scientific">Microlunatus kandeliicorticis</name>
    <dbReference type="NCBI Taxonomy" id="1759536"/>
    <lineage>
        <taxon>Bacteria</taxon>
        <taxon>Bacillati</taxon>
        <taxon>Actinomycetota</taxon>
        <taxon>Actinomycetes</taxon>
        <taxon>Propionibacteriales</taxon>
        <taxon>Propionibacteriaceae</taxon>
        <taxon>Microlunatus</taxon>
    </lineage>
</organism>
<dbReference type="EMBL" id="JACGWT010000001">
    <property type="protein sequence ID" value="MBA8792837.1"/>
    <property type="molecule type" value="Genomic_DNA"/>
</dbReference>